<evidence type="ECO:0000313" key="3">
    <source>
        <dbReference type="Proteomes" id="UP000198658"/>
    </source>
</evidence>
<dbReference type="EMBL" id="FNQO01000001">
    <property type="protein sequence ID" value="SDZ85716.1"/>
    <property type="molecule type" value="Genomic_DNA"/>
</dbReference>
<keyword evidence="1" id="KW-0472">Membrane</keyword>
<reference evidence="3" key="1">
    <citation type="submission" date="2016-10" db="EMBL/GenBank/DDBJ databases">
        <authorList>
            <person name="Varghese N."/>
            <person name="Submissions S."/>
        </authorList>
    </citation>
    <scope>NUCLEOTIDE SEQUENCE [LARGE SCALE GENOMIC DNA]</scope>
    <source>
        <strain evidence="3">CGMCC 1.10657</strain>
    </source>
</reference>
<feature type="transmembrane region" description="Helical" evidence="1">
    <location>
        <begin position="135"/>
        <end position="158"/>
    </location>
</feature>
<feature type="transmembrane region" description="Helical" evidence="1">
    <location>
        <begin position="178"/>
        <end position="205"/>
    </location>
</feature>
<dbReference type="Gene3D" id="1.20.5.1230">
    <property type="entry name" value="Apolipoprotein A-I"/>
    <property type="match status" value="1"/>
</dbReference>
<dbReference type="InterPro" id="IPR027267">
    <property type="entry name" value="AH/BAR_dom_sf"/>
</dbReference>
<dbReference type="STRING" id="658218.SAMN05216562_0804"/>
<name>A0A1H3WF02_9GAMM</name>
<dbReference type="AlphaFoldDB" id="A0A1H3WF02"/>
<feature type="transmembrane region" description="Helical" evidence="1">
    <location>
        <begin position="29"/>
        <end position="49"/>
    </location>
</feature>
<dbReference type="Proteomes" id="UP000198658">
    <property type="component" value="Unassembled WGS sequence"/>
</dbReference>
<organism evidence="2 3">
    <name type="scientific">Microbulbifer marinus</name>
    <dbReference type="NCBI Taxonomy" id="658218"/>
    <lineage>
        <taxon>Bacteria</taxon>
        <taxon>Pseudomonadati</taxon>
        <taxon>Pseudomonadota</taxon>
        <taxon>Gammaproteobacteria</taxon>
        <taxon>Cellvibrionales</taxon>
        <taxon>Microbulbiferaceae</taxon>
        <taxon>Microbulbifer</taxon>
    </lineage>
</organism>
<gene>
    <name evidence="2" type="ORF">SAMN05216562_0804</name>
</gene>
<protein>
    <submittedName>
        <fullName evidence="2">Uncharacterized protein</fullName>
    </submittedName>
</protein>
<evidence type="ECO:0000256" key="1">
    <source>
        <dbReference type="SAM" id="Phobius"/>
    </source>
</evidence>
<dbReference type="OrthoDB" id="5149787at2"/>
<proteinExistence type="predicted"/>
<accession>A0A1H3WF02</accession>
<keyword evidence="1" id="KW-0812">Transmembrane</keyword>
<keyword evidence="1" id="KW-1133">Transmembrane helix</keyword>
<keyword evidence="3" id="KW-1185">Reference proteome</keyword>
<evidence type="ECO:0000313" key="2">
    <source>
        <dbReference type="EMBL" id="SDZ85716.1"/>
    </source>
</evidence>
<sequence>MEQSTYSLGNLMPDLGAIFDGRLSSPEGLSAGFVLFLVIAVAAFGGWALTRFFAARKAVAFYESLIGNVKPESLLERRRDLTNIALQNAKYGDLWREFDESLVPVPQKQRLCNTLDAAHFFNTHTLARSLTENRLLAAVPGFLTAIGVIGTFAGLTMGLGALDIDTTTTDVDELRNGIFGMIGGAKIAFMTSVWGVFTSVLFNLYEKLLERNIRARISRFQARIDNLFPRITAEQSLSNIEDFSRQSMEKLAELDEKIGHKMQEAMREASTVIRDGMEQSLHNILGPAIQQLVQNAHSGSEKALESLLERFLDGVGEAGKAQQRMMKDAAVDMEHASEQMVSGLSDFTAQLKGEMGTFTAQSANTVQEMQSAMASHLAKQQEREEQAQRAADANFGRFVSAQDALSQGIQQTLESQQAQHESISTELNSLIERFRELADSHTAATQSMQQAASDMKGSSNQLGMLSTNLRQASDSLEEHLESSANQFERITNQNQAVLVGYEALSKKMEQVTGTIGAATENLQAAAELAESGLSKVQESFNSLGHSMKQHVADLNEKMSSLLNDYAETVQNQTTSRMAAWNEQTNSYVSSMTNAVSTINELVDEIDGKFGSKSRVTDAIS</sequence>
<dbReference type="SUPFAM" id="SSF103657">
    <property type="entry name" value="BAR/IMD domain-like"/>
    <property type="match status" value="1"/>
</dbReference>
<dbReference type="NCBIfam" id="NF033915">
    <property type="entry name" value="antiphage_ZorA_2"/>
    <property type="match status" value="1"/>
</dbReference>